<evidence type="ECO:0000313" key="3">
    <source>
        <dbReference type="Proteomes" id="UP001162972"/>
    </source>
</evidence>
<reference evidence="2 3" key="1">
    <citation type="journal article" date="2023" name="Int. J. Mol. Sci.">
        <title>De Novo Assembly and Annotation of 11 Diverse Shrub Willow (Salix) Genomes Reveals Novel Gene Organization in Sex-Linked Regions.</title>
        <authorList>
            <person name="Hyden B."/>
            <person name="Feng K."/>
            <person name="Yates T.B."/>
            <person name="Jawdy S."/>
            <person name="Cereghino C."/>
            <person name="Smart L.B."/>
            <person name="Muchero W."/>
        </authorList>
    </citation>
    <scope>NUCLEOTIDE SEQUENCE [LARGE SCALE GENOMIC DNA]</scope>
    <source>
        <tissue evidence="2">Shoot tip</tissue>
    </source>
</reference>
<name>A0AAD6PJ52_9ROSI</name>
<comment type="caution">
    <text evidence="2">The sequence shown here is derived from an EMBL/GenBank/DDBJ whole genome shotgun (WGS) entry which is preliminary data.</text>
</comment>
<protein>
    <recommendedName>
        <fullName evidence="1">F-box domain-containing protein</fullName>
    </recommendedName>
</protein>
<dbReference type="GO" id="GO:0005737">
    <property type="term" value="C:cytoplasm"/>
    <property type="evidence" value="ECO:0007669"/>
    <property type="project" value="TreeGrafter"/>
</dbReference>
<keyword evidence="3" id="KW-1185">Reference proteome</keyword>
<dbReference type="InterPro" id="IPR050648">
    <property type="entry name" value="F-box_LRR-repeat"/>
</dbReference>
<dbReference type="InterPro" id="IPR036047">
    <property type="entry name" value="F-box-like_dom_sf"/>
</dbReference>
<organism evidence="2 3">
    <name type="scientific">Salix udensis</name>
    <dbReference type="NCBI Taxonomy" id="889485"/>
    <lineage>
        <taxon>Eukaryota</taxon>
        <taxon>Viridiplantae</taxon>
        <taxon>Streptophyta</taxon>
        <taxon>Embryophyta</taxon>
        <taxon>Tracheophyta</taxon>
        <taxon>Spermatophyta</taxon>
        <taxon>Magnoliopsida</taxon>
        <taxon>eudicotyledons</taxon>
        <taxon>Gunneridae</taxon>
        <taxon>Pentapetalae</taxon>
        <taxon>rosids</taxon>
        <taxon>fabids</taxon>
        <taxon>Malpighiales</taxon>
        <taxon>Salicaceae</taxon>
        <taxon>Saliceae</taxon>
        <taxon>Salix</taxon>
    </lineage>
</organism>
<dbReference type="InterPro" id="IPR001810">
    <property type="entry name" value="F-box_dom"/>
</dbReference>
<dbReference type="PANTHER" id="PTHR13382">
    <property type="entry name" value="MITOCHONDRIAL ATP SYNTHASE COUPLING FACTOR B"/>
    <property type="match status" value="1"/>
</dbReference>
<dbReference type="Proteomes" id="UP001162972">
    <property type="component" value="Chromosome 10"/>
</dbReference>
<dbReference type="EMBL" id="JAPFFJ010000003">
    <property type="protein sequence ID" value="KAJ6431681.1"/>
    <property type="molecule type" value="Genomic_DNA"/>
</dbReference>
<dbReference type="SUPFAM" id="SSF81383">
    <property type="entry name" value="F-box domain"/>
    <property type="match status" value="1"/>
</dbReference>
<dbReference type="AlphaFoldDB" id="A0AAD6PJ52"/>
<evidence type="ECO:0000259" key="1">
    <source>
        <dbReference type="PROSITE" id="PS50181"/>
    </source>
</evidence>
<dbReference type="PANTHER" id="PTHR13382:SF16">
    <property type="entry name" value="F-BOX PROTEIN SKIP28"/>
    <property type="match status" value="1"/>
</dbReference>
<gene>
    <name evidence="2" type="ORF">OIU84_019042</name>
</gene>
<sequence length="153" mass="17591">MGISHYVEKREHEITEYFMEPQQILPAFVSHLGSKNRFTNREVEPGPPHEALFFVLAYLDVFELLVMSEVCMPFRDAVSRDVLPWRNIIIDRPLNSRLSDEILVQITTRAHGRLRTLALINCFKITDDGLQTVIEKNHLINKLHIPGCSGLTP</sequence>
<dbReference type="Gene3D" id="3.80.10.10">
    <property type="entry name" value="Ribonuclease Inhibitor"/>
    <property type="match status" value="1"/>
</dbReference>
<dbReference type="PROSITE" id="PS50181">
    <property type="entry name" value="FBOX"/>
    <property type="match status" value="1"/>
</dbReference>
<dbReference type="InterPro" id="IPR032675">
    <property type="entry name" value="LRR_dom_sf"/>
</dbReference>
<evidence type="ECO:0000313" key="2">
    <source>
        <dbReference type="EMBL" id="KAJ6431681.1"/>
    </source>
</evidence>
<feature type="domain" description="F-box" evidence="1">
    <location>
        <begin position="48"/>
        <end position="88"/>
    </location>
</feature>
<dbReference type="Pfam" id="PF00646">
    <property type="entry name" value="F-box"/>
    <property type="match status" value="1"/>
</dbReference>
<accession>A0AAD6PJ52</accession>
<proteinExistence type="predicted"/>